<feature type="compositionally biased region" description="Basic and acidic residues" evidence="1">
    <location>
        <begin position="445"/>
        <end position="472"/>
    </location>
</feature>
<dbReference type="EMBL" id="NHYE01000992">
    <property type="protein sequence ID" value="PPR00669.1"/>
    <property type="molecule type" value="Genomic_DNA"/>
</dbReference>
<feature type="compositionally biased region" description="Acidic residues" evidence="1">
    <location>
        <begin position="474"/>
        <end position="485"/>
    </location>
</feature>
<name>A0A409YCE4_9AGAR</name>
<feature type="region of interest" description="Disordered" evidence="1">
    <location>
        <begin position="431"/>
        <end position="521"/>
    </location>
</feature>
<gene>
    <name evidence="2" type="ORF">CVT26_012326</name>
</gene>
<dbReference type="AlphaFoldDB" id="A0A409YCE4"/>
<keyword evidence="3" id="KW-1185">Reference proteome</keyword>
<evidence type="ECO:0000313" key="3">
    <source>
        <dbReference type="Proteomes" id="UP000284706"/>
    </source>
</evidence>
<dbReference type="OrthoDB" id="3059469at2759"/>
<organism evidence="2 3">
    <name type="scientific">Gymnopilus dilepis</name>
    <dbReference type="NCBI Taxonomy" id="231916"/>
    <lineage>
        <taxon>Eukaryota</taxon>
        <taxon>Fungi</taxon>
        <taxon>Dikarya</taxon>
        <taxon>Basidiomycota</taxon>
        <taxon>Agaricomycotina</taxon>
        <taxon>Agaricomycetes</taxon>
        <taxon>Agaricomycetidae</taxon>
        <taxon>Agaricales</taxon>
        <taxon>Agaricineae</taxon>
        <taxon>Hymenogastraceae</taxon>
        <taxon>Gymnopilus</taxon>
    </lineage>
</organism>
<dbReference type="InParanoid" id="A0A409YCE4"/>
<evidence type="ECO:0000313" key="2">
    <source>
        <dbReference type="EMBL" id="PPR00669.1"/>
    </source>
</evidence>
<sequence length="611" mass="69792">MAVPELFTDKDGRVPAFRDREIDGITWATLGGDIANLPTYITGRPVPQDDATDPEGSKAFRGRLRSMREVHLPDWYEPLFHWRAFWPTDPMNTGELQKLFLDDSEVPSDPAYGPDTITPRPDVKGVYKDLYHRLNRVVEDGGLRVIPTMPRHLSPPSNPWDLDKPFRSMAAMQEAASEVKLLLLEAMSWARWLQAVLPKVHRHKDFVTSEDELLRLCLLDLPSRGVVVNLSKDWKEVNIRLWLEAGVPVYYPWRLEERVNPRFAKLSPILLSTYTSEEHVALDAVDPKGNWEVVARQTNEYDDFFQLKDPEYVSFYETFEVGPTTDFYIINFEGWSRRPLYLSLEISTYRNALHFMIDSDGFDNAVTFWRWRPRNLALALELPSRFDDLHDSRRPTGVIRELWKDSCAPRTGQTFDLDTGILLNPFSHSETRRLSGGAQSFRVAGEPDRPDSEFDPRQYTRWTRGDHQRASSEDTMELSSEEDDAPTLLRRLTPVGNNPWATPPADSRKPSPPNAPVRRGVRSEVPLASRLPAVAARPSSPILRSDTMAVMTYQGLPSTIQKVLQEEAGPMTYPFSVMHLTEQGNWNFLLLDYGVLILPDEKAERPASPGH</sequence>
<comment type="caution">
    <text evidence="2">The sequence shown here is derived from an EMBL/GenBank/DDBJ whole genome shotgun (WGS) entry which is preliminary data.</text>
</comment>
<reference evidence="2 3" key="1">
    <citation type="journal article" date="2018" name="Evol. Lett.">
        <title>Horizontal gene cluster transfer increased hallucinogenic mushroom diversity.</title>
        <authorList>
            <person name="Reynolds H.T."/>
            <person name="Vijayakumar V."/>
            <person name="Gluck-Thaler E."/>
            <person name="Korotkin H.B."/>
            <person name="Matheny P.B."/>
            <person name="Slot J.C."/>
        </authorList>
    </citation>
    <scope>NUCLEOTIDE SEQUENCE [LARGE SCALE GENOMIC DNA]</scope>
    <source>
        <strain evidence="2 3">SRW20</strain>
    </source>
</reference>
<accession>A0A409YCE4</accession>
<protein>
    <submittedName>
        <fullName evidence="2">Uncharacterized protein</fullName>
    </submittedName>
</protein>
<proteinExistence type="predicted"/>
<dbReference type="Proteomes" id="UP000284706">
    <property type="component" value="Unassembled WGS sequence"/>
</dbReference>
<evidence type="ECO:0000256" key="1">
    <source>
        <dbReference type="SAM" id="MobiDB-lite"/>
    </source>
</evidence>